<dbReference type="AlphaFoldDB" id="A0A316HKF5"/>
<comment type="similarity">
    <text evidence="10 11">Belongs to the TonB-dependent receptor family.</text>
</comment>
<evidence type="ECO:0000256" key="7">
    <source>
        <dbReference type="ARBA" id="ARBA00023077"/>
    </source>
</evidence>
<keyword evidence="9 10" id="KW-0998">Cell outer membrane</keyword>
<dbReference type="Proteomes" id="UP000245678">
    <property type="component" value="Unassembled WGS sequence"/>
</dbReference>
<dbReference type="SMART" id="SM00965">
    <property type="entry name" value="STN"/>
    <property type="match status" value="1"/>
</dbReference>
<dbReference type="NCBIfam" id="TIGR04056">
    <property type="entry name" value="OMP_RagA_SusC"/>
    <property type="match status" value="1"/>
</dbReference>
<dbReference type="PROSITE" id="PS52016">
    <property type="entry name" value="TONB_DEPENDENT_REC_3"/>
    <property type="match status" value="1"/>
</dbReference>
<dbReference type="NCBIfam" id="TIGR04057">
    <property type="entry name" value="SusC_RagA_signa"/>
    <property type="match status" value="1"/>
</dbReference>
<comment type="caution">
    <text evidence="13">The sequence shown here is derived from an EMBL/GenBank/DDBJ whole genome shotgun (WGS) entry which is preliminary data.</text>
</comment>
<sequence>MKLTFLYNAVCAIRRVKYKCLLVLKLTTFLLLVGVMHLSAASYSQTVTISRKNATLEAIFKDIKQQTGFLFFYSEKINVTGKTQDIDLKNVSLADALNSCLKNYELTYTIVNKTIVIRNKVPEEGPAQPGAKKIEVSGTVADSVNAKNTLPGVSITLKKNKTFLGQTNGEGAFRITVDEGDVIVFSYIGYNSKEVKITDGKPLYIRLGQKTNNINDVVVTGYQVIKKDNYTGSAVVVKGEDLKRVNPNNLVQSLATFDPSFRIDPNNILGSDPNALPKINVRGSTSLPSINGDLIDRNNLSSTYNLPVFMLDGFAVSLQKVTDLDINRIASVTILKDAAATAVYGSRAANGVIVITTKAPQPGKLQLTYNYELTATAPDLTDYHVLNAAQKLEYEKLAGLYNAANTAAYNQDQLDQQYYSKLKNVVSGIDTYWLSQPLRNAFGHKHSLYAEGGDSTFRYGIAGRYQTQPGVMKGSTRNRYSGGVTFNYSPTRNIVFRNELTITQVDGVNSKYGDFYNYVAMNPYYPIRDANGNYIREVANWKVDTHQNEEGSGGQFRNEPVLNPLYEASLGNFDKNAYLEVLDNFSIDWKIAPSLRLISLISLNDNKTSFDKFVSPFSNVFYYDPTVEANNRGSYDYTQVSSLALDGNLRLVYNKQLGNNSINAVLGSNITSSKTDSKGFQARGFSNDRFTNIGFARTYTPNAAPTGDVTNSRLLGSFFTGNYAYKDRYLVDATFRLDGSSAFGKNQRFAPFWSGGLGWNVHREEFVKRQFPAISRFKVTATTGLTGSVDFPTDLANTIYTYQTSNWYSTGIGALVRNYGNENLKWQKTTNYDLGLDIGLFNDRVLFNPRYYYKLTKGLVSDINLAPSTGFTTYKENLGNMSNKGYELFVTVNAYKSKDLNININANLAHNRNTVVKISDALKSYNYRVDTTQANAKNKLGGTPLLRYKEGLSLNTWWGVKSLGIDPQNGKEIYVKKDGTLTYVYDINDTQPIGDATPKAEGFFGSSVTYKQFLFSFSFHYKFGGQTYNQTLVDRVENADPRFNVDRRALEQRWIKPGDVTFYKNIADLGQSYATSRFIQKENLIELQSLYLSYDLKRAVARKIGFQSLRAALTANDIFRASTIEVERGIEYPYARSLTLSLQATF</sequence>
<dbReference type="InterPro" id="IPR036942">
    <property type="entry name" value="Beta-barrel_TonB_sf"/>
</dbReference>
<evidence type="ECO:0000256" key="10">
    <source>
        <dbReference type="PROSITE-ProRule" id="PRU01360"/>
    </source>
</evidence>
<protein>
    <submittedName>
        <fullName evidence="13">TonB-linked SusC/RagA family outer membrane protein</fullName>
    </submittedName>
</protein>
<reference evidence="13 14" key="1">
    <citation type="submission" date="2018-05" db="EMBL/GenBank/DDBJ databases">
        <title>Genomic Encyclopedia of Archaeal and Bacterial Type Strains, Phase II (KMG-II): from individual species to whole genera.</title>
        <authorList>
            <person name="Goeker M."/>
        </authorList>
    </citation>
    <scope>NUCLEOTIDE SEQUENCE [LARGE SCALE GENOMIC DNA]</scope>
    <source>
        <strain evidence="13 14">DSM 19975</strain>
    </source>
</reference>
<accession>A0A316HKF5</accession>
<keyword evidence="3 10" id="KW-1134">Transmembrane beta strand</keyword>
<keyword evidence="5 10" id="KW-0812">Transmembrane</keyword>
<dbReference type="Pfam" id="PF07715">
    <property type="entry name" value="Plug"/>
    <property type="match status" value="1"/>
</dbReference>
<keyword evidence="4" id="KW-0410">Iron transport</keyword>
<dbReference type="Pfam" id="PF00593">
    <property type="entry name" value="TonB_dep_Rec_b-barrel"/>
    <property type="match status" value="1"/>
</dbReference>
<keyword evidence="4" id="KW-0406">Ion transport</keyword>
<dbReference type="RefSeq" id="WP_109606794.1">
    <property type="nucleotide sequence ID" value="NZ_QGHA01000001.1"/>
</dbReference>
<evidence type="ECO:0000256" key="3">
    <source>
        <dbReference type="ARBA" id="ARBA00022452"/>
    </source>
</evidence>
<keyword evidence="2 10" id="KW-0813">Transport</keyword>
<proteinExistence type="inferred from homology"/>
<dbReference type="InterPro" id="IPR039426">
    <property type="entry name" value="TonB-dep_rcpt-like"/>
</dbReference>
<evidence type="ECO:0000313" key="13">
    <source>
        <dbReference type="EMBL" id="PWK80491.1"/>
    </source>
</evidence>
<evidence type="ECO:0000256" key="2">
    <source>
        <dbReference type="ARBA" id="ARBA00022448"/>
    </source>
</evidence>
<keyword evidence="6" id="KW-0408">Iron</keyword>
<evidence type="ECO:0000256" key="6">
    <source>
        <dbReference type="ARBA" id="ARBA00023004"/>
    </source>
</evidence>
<dbReference type="GO" id="GO:0009279">
    <property type="term" value="C:cell outer membrane"/>
    <property type="evidence" value="ECO:0007669"/>
    <property type="project" value="UniProtKB-SubCell"/>
</dbReference>
<dbReference type="InterPro" id="IPR012910">
    <property type="entry name" value="Plug_dom"/>
</dbReference>
<dbReference type="Pfam" id="PF07660">
    <property type="entry name" value="STN"/>
    <property type="match status" value="1"/>
</dbReference>
<keyword evidence="14" id="KW-1185">Reference proteome</keyword>
<comment type="subcellular location">
    <subcellularLocation>
        <location evidence="1 10">Cell outer membrane</location>
        <topology evidence="1 10">Multi-pass membrane protein</topology>
    </subcellularLocation>
</comment>
<organism evidence="13 14">
    <name type="scientific">Mucilaginibacter oryzae</name>
    <dbReference type="NCBI Taxonomy" id="468058"/>
    <lineage>
        <taxon>Bacteria</taxon>
        <taxon>Pseudomonadati</taxon>
        <taxon>Bacteroidota</taxon>
        <taxon>Sphingobacteriia</taxon>
        <taxon>Sphingobacteriales</taxon>
        <taxon>Sphingobacteriaceae</taxon>
        <taxon>Mucilaginibacter</taxon>
    </lineage>
</organism>
<evidence type="ECO:0000256" key="11">
    <source>
        <dbReference type="RuleBase" id="RU003357"/>
    </source>
</evidence>
<dbReference type="Pfam" id="PF13715">
    <property type="entry name" value="CarbopepD_reg_2"/>
    <property type="match status" value="1"/>
</dbReference>
<feature type="domain" description="Secretin/TonB short N-terminal" evidence="12">
    <location>
        <begin position="69"/>
        <end position="120"/>
    </location>
</feature>
<dbReference type="Gene3D" id="2.170.130.10">
    <property type="entry name" value="TonB-dependent receptor, plug domain"/>
    <property type="match status" value="1"/>
</dbReference>
<dbReference type="InterPro" id="IPR023997">
    <property type="entry name" value="TonB-dep_OMP_SusC/RagA_CS"/>
</dbReference>
<dbReference type="EMBL" id="QGHA01000001">
    <property type="protein sequence ID" value="PWK80491.1"/>
    <property type="molecule type" value="Genomic_DNA"/>
</dbReference>
<gene>
    <name evidence="13" type="ORF">LX99_00959</name>
</gene>
<evidence type="ECO:0000259" key="12">
    <source>
        <dbReference type="SMART" id="SM00965"/>
    </source>
</evidence>
<keyword evidence="7 11" id="KW-0798">TonB box</keyword>
<dbReference type="InterPro" id="IPR037066">
    <property type="entry name" value="Plug_dom_sf"/>
</dbReference>
<name>A0A316HKF5_9SPHI</name>
<evidence type="ECO:0000256" key="5">
    <source>
        <dbReference type="ARBA" id="ARBA00022692"/>
    </source>
</evidence>
<evidence type="ECO:0000313" key="14">
    <source>
        <dbReference type="Proteomes" id="UP000245678"/>
    </source>
</evidence>
<dbReference type="Gene3D" id="2.40.170.20">
    <property type="entry name" value="TonB-dependent receptor, beta-barrel domain"/>
    <property type="match status" value="1"/>
</dbReference>
<dbReference type="SUPFAM" id="SSF49464">
    <property type="entry name" value="Carboxypeptidase regulatory domain-like"/>
    <property type="match status" value="1"/>
</dbReference>
<evidence type="ECO:0000256" key="9">
    <source>
        <dbReference type="ARBA" id="ARBA00023237"/>
    </source>
</evidence>
<dbReference type="InterPro" id="IPR000531">
    <property type="entry name" value="Beta-barrel_TonB"/>
</dbReference>
<dbReference type="SUPFAM" id="SSF56935">
    <property type="entry name" value="Porins"/>
    <property type="match status" value="1"/>
</dbReference>
<evidence type="ECO:0000256" key="4">
    <source>
        <dbReference type="ARBA" id="ARBA00022496"/>
    </source>
</evidence>
<keyword evidence="8 10" id="KW-0472">Membrane</keyword>
<evidence type="ECO:0000256" key="8">
    <source>
        <dbReference type="ARBA" id="ARBA00023136"/>
    </source>
</evidence>
<dbReference type="InterPro" id="IPR011662">
    <property type="entry name" value="Secretin/TonB_short_N"/>
</dbReference>
<dbReference type="GO" id="GO:0006826">
    <property type="term" value="P:iron ion transport"/>
    <property type="evidence" value="ECO:0007669"/>
    <property type="project" value="UniProtKB-KW"/>
</dbReference>
<dbReference type="InterPro" id="IPR008969">
    <property type="entry name" value="CarboxyPept-like_regulatory"/>
</dbReference>
<dbReference type="InterPro" id="IPR023996">
    <property type="entry name" value="TonB-dep_OMP_SusC/RagA"/>
</dbReference>
<evidence type="ECO:0000256" key="1">
    <source>
        <dbReference type="ARBA" id="ARBA00004571"/>
    </source>
</evidence>